<dbReference type="Pfam" id="PF01965">
    <property type="entry name" value="DJ-1_PfpI"/>
    <property type="match status" value="1"/>
</dbReference>
<dbReference type="KEGG" id="bco:Bcell_2328"/>
<dbReference type="OrthoDB" id="6003696at2"/>
<dbReference type="Proteomes" id="UP000001401">
    <property type="component" value="Chromosome"/>
</dbReference>
<organism evidence="2 3">
    <name type="scientific">Evansella cellulosilytica (strain ATCC 21833 / DSM 2522 / FERM P-1141 / JCM 9156 / N-4)</name>
    <name type="common">Bacillus cellulosilyticus</name>
    <dbReference type="NCBI Taxonomy" id="649639"/>
    <lineage>
        <taxon>Bacteria</taxon>
        <taxon>Bacillati</taxon>
        <taxon>Bacillota</taxon>
        <taxon>Bacilli</taxon>
        <taxon>Bacillales</taxon>
        <taxon>Bacillaceae</taxon>
        <taxon>Evansella</taxon>
    </lineage>
</organism>
<dbReference type="Gene3D" id="3.40.50.880">
    <property type="match status" value="1"/>
</dbReference>
<protein>
    <submittedName>
        <fullName evidence="2">ThiJ/PfpI domain-containing protein</fullName>
    </submittedName>
</protein>
<accession>E6TR75</accession>
<evidence type="ECO:0000259" key="1">
    <source>
        <dbReference type="Pfam" id="PF01965"/>
    </source>
</evidence>
<dbReference type="PANTHER" id="PTHR48094">
    <property type="entry name" value="PROTEIN/NUCLEIC ACID DEGLYCASE DJ-1-RELATED"/>
    <property type="match status" value="1"/>
</dbReference>
<sequence>MKKIGFIVYEGFAIWQVSLMQMFLKQDGWEINTLSVDGGLVATDGGIYVDSEILDNKDPKEYDLILLAGGEINESLLDKQTLIDFLQEYDGIIAASCASSMILGSAGLLDCEYTTMPHIHAIYNEYYEDGTYVDTDLCVTDRIITSRGHAHYEFMMAVFEKVGFTKNDPKIEKLALKLSKGV</sequence>
<feature type="domain" description="DJ-1/PfpI" evidence="1">
    <location>
        <begin position="2"/>
        <end position="160"/>
    </location>
</feature>
<gene>
    <name evidence="2" type="ordered locus">Bcell_2328</name>
</gene>
<proteinExistence type="predicted"/>
<dbReference type="SUPFAM" id="SSF52317">
    <property type="entry name" value="Class I glutamine amidotransferase-like"/>
    <property type="match status" value="1"/>
</dbReference>
<reference evidence="2" key="1">
    <citation type="submission" date="2010-12" db="EMBL/GenBank/DDBJ databases">
        <title>Complete sequence of Bacillus cellulosilyticus DSM 2522.</title>
        <authorList>
            <consortium name="US DOE Joint Genome Institute"/>
            <person name="Lucas S."/>
            <person name="Copeland A."/>
            <person name="Lapidus A."/>
            <person name="Cheng J.-F."/>
            <person name="Bruce D."/>
            <person name="Goodwin L."/>
            <person name="Pitluck S."/>
            <person name="Chertkov O."/>
            <person name="Detter J.C."/>
            <person name="Han C."/>
            <person name="Tapia R."/>
            <person name="Land M."/>
            <person name="Hauser L."/>
            <person name="Jeffries C."/>
            <person name="Kyrpides N."/>
            <person name="Ivanova N."/>
            <person name="Mikhailova N."/>
            <person name="Brumm P."/>
            <person name="Mead D."/>
            <person name="Woyke T."/>
        </authorList>
    </citation>
    <scope>NUCLEOTIDE SEQUENCE [LARGE SCALE GENOMIC DNA]</scope>
    <source>
        <strain evidence="2">DSM 2522</strain>
    </source>
</reference>
<name>E6TR75_EVAC2</name>
<dbReference type="InterPro" id="IPR050325">
    <property type="entry name" value="Prot/Nucl_acid_deglycase"/>
</dbReference>
<dbReference type="EMBL" id="CP002394">
    <property type="protein sequence ID" value="ADU30587.1"/>
    <property type="molecule type" value="Genomic_DNA"/>
</dbReference>
<keyword evidence="3" id="KW-1185">Reference proteome</keyword>
<dbReference type="AlphaFoldDB" id="E6TR75"/>
<dbReference type="PANTHER" id="PTHR48094:SF12">
    <property type="entry name" value="PARKINSON DISEASE PROTEIN 7 HOMOLOG"/>
    <property type="match status" value="1"/>
</dbReference>
<evidence type="ECO:0000313" key="3">
    <source>
        <dbReference type="Proteomes" id="UP000001401"/>
    </source>
</evidence>
<dbReference type="STRING" id="649639.Bcell_2328"/>
<dbReference type="InterPro" id="IPR002818">
    <property type="entry name" value="DJ-1/PfpI"/>
</dbReference>
<dbReference type="InterPro" id="IPR029062">
    <property type="entry name" value="Class_I_gatase-like"/>
</dbReference>
<evidence type="ECO:0000313" key="2">
    <source>
        <dbReference type="EMBL" id="ADU30587.1"/>
    </source>
</evidence>
<dbReference type="eggNOG" id="COG0693">
    <property type="taxonomic scope" value="Bacteria"/>
</dbReference>
<dbReference type="HOGENOM" id="CLU_1479255_0_0_9"/>
<dbReference type="GO" id="GO:0005737">
    <property type="term" value="C:cytoplasm"/>
    <property type="evidence" value="ECO:0007669"/>
    <property type="project" value="TreeGrafter"/>
</dbReference>